<dbReference type="InterPro" id="IPR018422">
    <property type="entry name" value="Cation/H_exchanger_CPA1"/>
</dbReference>
<keyword evidence="2" id="KW-0813">Transport</keyword>
<keyword evidence="7" id="KW-0915">Sodium</keyword>
<dbReference type="Proteomes" id="UP001321450">
    <property type="component" value="Chromosome"/>
</dbReference>
<keyword evidence="3" id="KW-0050">Antiport</keyword>
<dbReference type="InterPro" id="IPR006153">
    <property type="entry name" value="Cation/H_exchanger_TM"/>
</dbReference>
<feature type="transmembrane region" description="Helical" evidence="11">
    <location>
        <begin position="20"/>
        <end position="40"/>
    </location>
</feature>
<evidence type="ECO:0000313" key="13">
    <source>
        <dbReference type="EMBL" id="BCX88592.1"/>
    </source>
</evidence>
<evidence type="ECO:0000256" key="1">
    <source>
        <dbReference type="ARBA" id="ARBA00004651"/>
    </source>
</evidence>
<comment type="subcellular location">
    <subcellularLocation>
        <location evidence="1">Cell membrane</location>
        <topology evidence="1">Multi-pass membrane protein</topology>
    </subcellularLocation>
</comment>
<proteinExistence type="predicted"/>
<evidence type="ECO:0000256" key="5">
    <source>
        <dbReference type="ARBA" id="ARBA00022692"/>
    </source>
</evidence>
<evidence type="ECO:0000256" key="11">
    <source>
        <dbReference type="SAM" id="Phobius"/>
    </source>
</evidence>
<evidence type="ECO:0000256" key="7">
    <source>
        <dbReference type="ARBA" id="ARBA00023053"/>
    </source>
</evidence>
<keyword evidence="9 11" id="KW-0472">Membrane</keyword>
<name>A0AAU9C9K8_9GAMM</name>
<dbReference type="EMBL" id="AP024718">
    <property type="protein sequence ID" value="BCX88592.1"/>
    <property type="molecule type" value="Genomic_DNA"/>
</dbReference>
<feature type="transmembrane region" description="Helical" evidence="11">
    <location>
        <begin position="180"/>
        <end position="199"/>
    </location>
</feature>
<feature type="transmembrane region" description="Helical" evidence="11">
    <location>
        <begin position="78"/>
        <end position="96"/>
    </location>
</feature>
<dbReference type="GO" id="GO:0015386">
    <property type="term" value="F:potassium:proton antiporter activity"/>
    <property type="evidence" value="ECO:0007669"/>
    <property type="project" value="TreeGrafter"/>
</dbReference>
<dbReference type="GO" id="GO:0005886">
    <property type="term" value="C:plasma membrane"/>
    <property type="evidence" value="ECO:0007669"/>
    <property type="project" value="UniProtKB-SubCell"/>
</dbReference>
<evidence type="ECO:0000256" key="10">
    <source>
        <dbReference type="ARBA" id="ARBA00023201"/>
    </source>
</evidence>
<evidence type="ECO:0000256" key="9">
    <source>
        <dbReference type="ARBA" id="ARBA00023136"/>
    </source>
</evidence>
<dbReference type="GO" id="GO:0015385">
    <property type="term" value="F:sodium:proton antiporter activity"/>
    <property type="evidence" value="ECO:0007669"/>
    <property type="project" value="InterPro"/>
</dbReference>
<dbReference type="GO" id="GO:0098719">
    <property type="term" value="P:sodium ion import across plasma membrane"/>
    <property type="evidence" value="ECO:0007669"/>
    <property type="project" value="TreeGrafter"/>
</dbReference>
<dbReference type="AlphaFoldDB" id="A0AAU9C9K8"/>
<gene>
    <name evidence="13" type="ORF">MIN45_P0961</name>
</gene>
<keyword evidence="6 11" id="KW-1133">Transmembrane helix</keyword>
<feature type="transmembrane region" description="Helical" evidence="11">
    <location>
        <begin position="108"/>
        <end position="128"/>
    </location>
</feature>
<organism evidence="13 14">
    <name type="scientific">Methylomarinovum tepidoasis</name>
    <dbReference type="NCBI Taxonomy" id="2840183"/>
    <lineage>
        <taxon>Bacteria</taxon>
        <taxon>Pseudomonadati</taxon>
        <taxon>Pseudomonadota</taxon>
        <taxon>Gammaproteobacteria</taxon>
        <taxon>Methylococcales</taxon>
        <taxon>Methylothermaceae</taxon>
        <taxon>Methylomarinovum</taxon>
    </lineage>
</organism>
<dbReference type="Gene3D" id="6.10.140.1330">
    <property type="match status" value="1"/>
</dbReference>
<evidence type="ECO:0000256" key="6">
    <source>
        <dbReference type="ARBA" id="ARBA00022989"/>
    </source>
</evidence>
<accession>A0AAU9C9K8</accession>
<evidence type="ECO:0000259" key="12">
    <source>
        <dbReference type="Pfam" id="PF00999"/>
    </source>
</evidence>
<keyword evidence="10" id="KW-0739">Sodium transport</keyword>
<dbReference type="Pfam" id="PF00999">
    <property type="entry name" value="Na_H_Exchanger"/>
    <property type="match status" value="1"/>
</dbReference>
<evidence type="ECO:0000256" key="3">
    <source>
        <dbReference type="ARBA" id="ARBA00022449"/>
    </source>
</evidence>
<feature type="transmembrane region" description="Helical" evidence="11">
    <location>
        <begin position="211"/>
        <end position="234"/>
    </location>
</feature>
<dbReference type="GO" id="GO:0051453">
    <property type="term" value="P:regulation of intracellular pH"/>
    <property type="evidence" value="ECO:0007669"/>
    <property type="project" value="TreeGrafter"/>
</dbReference>
<feature type="transmembrane region" description="Helical" evidence="11">
    <location>
        <begin position="140"/>
        <end position="159"/>
    </location>
</feature>
<feature type="transmembrane region" description="Helical" evidence="11">
    <location>
        <begin position="345"/>
        <end position="364"/>
    </location>
</feature>
<reference evidence="14" key="1">
    <citation type="journal article" date="2024" name="Int. J. Syst. Evol. Microbiol.">
        <title>Methylomarinovum tepidoasis sp. nov., a moderately thermophilic methanotroph of the family Methylothermaceae isolated from a deep-sea hydrothermal field.</title>
        <authorList>
            <person name="Hirayama H."/>
            <person name="Takaki Y."/>
            <person name="Abe M."/>
            <person name="Miyazaki M."/>
            <person name="Uematsu K."/>
            <person name="Matsui Y."/>
            <person name="Takai K."/>
        </authorList>
    </citation>
    <scope>NUCLEOTIDE SEQUENCE [LARGE SCALE GENOMIC DNA]</scope>
    <source>
        <strain evidence="14">IN45</strain>
    </source>
</reference>
<dbReference type="KEGG" id="meiy:MIN45_P0961"/>
<feature type="domain" description="Cation/H+ exchanger transmembrane" evidence="12">
    <location>
        <begin position="39"/>
        <end position="461"/>
    </location>
</feature>
<evidence type="ECO:0000256" key="8">
    <source>
        <dbReference type="ARBA" id="ARBA00023065"/>
    </source>
</evidence>
<feature type="transmembrane region" description="Helical" evidence="11">
    <location>
        <begin position="409"/>
        <end position="432"/>
    </location>
</feature>
<keyword evidence="5 11" id="KW-0812">Transmembrane</keyword>
<keyword evidence="8" id="KW-0406">Ion transport</keyword>
<keyword evidence="4" id="KW-1003">Cell membrane</keyword>
<feature type="transmembrane region" description="Helical" evidence="11">
    <location>
        <begin position="376"/>
        <end position="397"/>
    </location>
</feature>
<keyword evidence="14" id="KW-1185">Reference proteome</keyword>
<evidence type="ECO:0000256" key="2">
    <source>
        <dbReference type="ARBA" id="ARBA00022448"/>
    </source>
</evidence>
<feature type="transmembrane region" description="Helical" evidence="11">
    <location>
        <begin position="274"/>
        <end position="293"/>
    </location>
</feature>
<feature type="transmembrane region" description="Helical" evidence="11">
    <location>
        <begin position="246"/>
        <end position="268"/>
    </location>
</feature>
<protein>
    <submittedName>
        <fullName evidence="13">Monovalent cation:H+ antiporter, CPA1 family</fullName>
    </submittedName>
</protein>
<dbReference type="PANTHER" id="PTHR10110">
    <property type="entry name" value="SODIUM/HYDROGEN EXCHANGER"/>
    <property type="match status" value="1"/>
</dbReference>
<evidence type="ECO:0000313" key="14">
    <source>
        <dbReference type="Proteomes" id="UP001321450"/>
    </source>
</evidence>
<sequence>MKYGKVRKRTVTWAILKVFLLKGMPMIETVLALAAMLYLALQIEDKLAIPVPLSLIALAFLLNHLFPEITRFTPDPQWFAALVLTLLPILLISDALELSVAELKRHAWSLFYLAVVAVVLSVVAGLWLRDFLFGEYHLGVAATVLLFAMVLATDPVSVVSVFSRFEIPHRLKILAEGESLFNDATALIVFVYIGLHLLQGGKLTLGYVTEISLVVGLGSVALGLVFGLIGLGLLKTTENRIAEMMVLLMTGYAAFDLAEHFYTLLNLLGGHSHLHLSGILACIVATVTVHHWMSREEREEERQIEAQQALIERPGATRGLIDTALNALRVTLEERVRHLRNKEDIQLLGLVSNTILFVAMAELIELELLARYWHEILVMFVATTVIRALMMAKFAWLTRQTRRMTDVNLRWWGVLTFAGIKGGLSIVMLSMIPREFPFLDLFKAVVIGVVLLSTFLYSLILLALISRNAAVFRQELAAERRDSM</sequence>
<evidence type="ECO:0000256" key="4">
    <source>
        <dbReference type="ARBA" id="ARBA00022475"/>
    </source>
</evidence>
<dbReference type="PANTHER" id="PTHR10110:SF86">
    <property type="entry name" value="SODIUM_HYDROGEN EXCHANGER 7"/>
    <property type="match status" value="1"/>
</dbReference>
<feature type="transmembrane region" description="Helical" evidence="11">
    <location>
        <begin position="444"/>
        <end position="465"/>
    </location>
</feature>